<accession>H5XTM8</accession>
<evidence type="ECO:0000313" key="3">
    <source>
        <dbReference type="Proteomes" id="UP000005104"/>
    </source>
</evidence>
<evidence type="ECO:0000313" key="2">
    <source>
        <dbReference type="EMBL" id="EHQ88627.1"/>
    </source>
</evidence>
<dbReference type="GO" id="GO:0051604">
    <property type="term" value="P:protein maturation"/>
    <property type="evidence" value="ECO:0007669"/>
    <property type="project" value="TreeGrafter"/>
</dbReference>
<dbReference type="RefSeq" id="WP_007781266.1">
    <property type="nucleotide sequence ID" value="NZ_CM001441.1"/>
</dbReference>
<name>H5XTM8_9FIRM</name>
<dbReference type="InterPro" id="IPR056797">
    <property type="entry name" value="FdhE_central"/>
</dbReference>
<sequence>MNNNLKMKQSGETMTDNALQMYNLLKQEVRQWQAERGAFWTERLSPARVPPYYPVKGLPENAILELCQRLNHVSDTVVGDIELLETWKKFKAFRLVTNAELYSRLQLALCGVAQMFQETMVKTESSSANSQSAQSLTCPICGEPAGVSVLSPPDGKRFLHCLICEHEWLAKRVGCIRCGTEEASKLNYLKSEEYPGTEMVICQACGQYSKEYDLRVMNVEDVNWETIRTLPLDYAAESWLAEQAQLLGKVQ</sequence>
<dbReference type="Gene3D" id="3.90.1670.10">
    <property type="entry name" value="FdhE-like domain"/>
    <property type="match status" value="1"/>
</dbReference>
<dbReference type="PANTHER" id="PTHR37689:SF1">
    <property type="entry name" value="PROTEIN FDHE"/>
    <property type="match status" value="1"/>
</dbReference>
<dbReference type="Pfam" id="PF24859">
    <property type="entry name" value="FdhE_central"/>
    <property type="match status" value="1"/>
</dbReference>
<gene>
    <name evidence="2" type="ORF">DesyoDRAFT_1474</name>
</gene>
<feature type="domain" description="FdhE central" evidence="1">
    <location>
        <begin position="137"/>
        <end position="172"/>
    </location>
</feature>
<dbReference type="SUPFAM" id="SSF144020">
    <property type="entry name" value="FdhE-like"/>
    <property type="match status" value="1"/>
</dbReference>
<dbReference type="OrthoDB" id="9811074at2"/>
<proteinExistence type="predicted"/>
<dbReference type="InterPro" id="IPR024064">
    <property type="entry name" value="FdhE-like_sf"/>
</dbReference>
<dbReference type="eggNOG" id="COG3058">
    <property type="taxonomic scope" value="Bacteria"/>
</dbReference>
<organism evidence="2 3">
    <name type="scientific">Desulfosporosinus youngiae DSM 17734</name>
    <dbReference type="NCBI Taxonomy" id="768710"/>
    <lineage>
        <taxon>Bacteria</taxon>
        <taxon>Bacillati</taxon>
        <taxon>Bacillota</taxon>
        <taxon>Clostridia</taxon>
        <taxon>Eubacteriales</taxon>
        <taxon>Desulfitobacteriaceae</taxon>
        <taxon>Desulfosporosinus</taxon>
    </lineage>
</organism>
<evidence type="ECO:0000259" key="1">
    <source>
        <dbReference type="Pfam" id="PF24859"/>
    </source>
</evidence>
<dbReference type="Proteomes" id="UP000005104">
    <property type="component" value="Chromosome"/>
</dbReference>
<dbReference type="EMBL" id="CM001441">
    <property type="protein sequence ID" value="EHQ88627.1"/>
    <property type="molecule type" value="Genomic_DNA"/>
</dbReference>
<keyword evidence="3" id="KW-1185">Reference proteome</keyword>
<protein>
    <submittedName>
        <fullName evidence="2">Uncharacterized protein involved in formate dehydrogenase formation</fullName>
    </submittedName>
</protein>
<dbReference type="STRING" id="768710.DesyoDRAFT_1474"/>
<dbReference type="InterPro" id="IPR006452">
    <property type="entry name" value="Formate_DH_accessory"/>
</dbReference>
<dbReference type="HOGENOM" id="CLU_1105762_0_0_9"/>
<dbReference type="GO" id="GO:0005829">
    <property type="term" value="C:cytosol"/>
    <property type="evidence" value="ECO:0007669"/>
    <property type="project" value="TreeGrafter"/>
</dbReference>
<dbReference type="PANTHER" id="PTHR37689">
    <property type="entry name" value="PROTEIN FDHE"/>
    <property type="match status" value="1"/>
</dbReference>
<dbReference type="GO" id="GO:0008199">
    <property type="term" value="F:ferric iron binding"/>
    <property type="evidence" value="ECO:0007669"/>
    <property type="project" value="TreeGrafter"/>
</dbReference>
<dbReference type="AlphaFoldDB" id="H5XTM8"/>
<reference evidence="2 3" key="1">
    <citation type="submission" date="2011-11" db="EMBL/GenBank/DDBJ databases">
        <title>The Noncontiguous Finished genome of Desulfosporosinus youngiae DSM 17734.</title>
        <authorList>
            <consortium name="US DOE Joint Genome Institute (JGI-PGF)"/>
            <person name="Lucas S."/>
            <person name="Han J."/>
            <person name="Lapidus A."/>
            <person name="Cheng J.-F."/>
            <person name="Goodwin L."/>
            <person name="Pitluck S."/>
            <person name="Peters L."/>
            <person name="Ovchinnikova G."/>
            <person name="Lu M."/>
            <person name="Land M.L."/>
            <person name="Hauser L."/>
            <person name="Pester M."/>
            <person name="Spring S."/>
            <person name="Ollivier B."/>
            <person name="Rattei T."/>
            <person name="Klenk H.-P."/>
            <person name="Wagner M."/>
            <person name="Loy A."/>
            <person name="Woyke T.J."/>
        </authorList>
    </citation>
    <scope>NUCLEOTIDE SEQUENCE [LARGE SCALE GENOMIC DNA]</scope>
    <source>
        <strain evidence="2 3">DSM 17734</strain>
    </source>
</reference>